<evidence type="ECO:0000313" key="2">
    <source>
        <dbReference type="EMBL" id="SDO02897.1"/>
    </source>
</evidence>
<dbReference type="Pfam" id="PF19528">
    <property type="entry name" value="DUF6056"/>
    <property type="match status" value="1"/>
</dbReference>
<feature type="transmembrane region" description="Helical" evidence="1">
    <location>
        <begin position="312"/>
        <end position="329"/>
    </location>
</feature>
<protein>
    <recommendedName>
        <fullName evidence="4">Glucosyl transferase GtrII</fullName>
    </recommendedName>
</protein>
<feature type="transmembrane region" description="Helical" evidence="1">
    <location>
        <begin position="349"/>
        <end position="367"/>
    </location>
</feature>
<feature type="transmembrane region" description="Helical" evidence="1">
    <location>
        <begin position="206"/>
        <end position="224"/>
    </location>
</feature>
<keyword evidence="3" id="KW-1185">Reference proteome</keyword>
<dbReference type="Proteomes" id="UP000199182">
    <property type="component" value="Unassembled WGS sequence"/>
</dbReference>
<evidence type="ECO:0000256" key="1">
    <source>
        <dbReference type="SAM" id="Phobius"/>
    </source>
</evidence>
<dbReference type="InterPro" id="IPR045691">
    <property type="entry name" value="DUF6056"/>
</dbReference>
<feature type="transmembrane region" description="Helical" evidence="1">
    <location>
        <begin position="231"/>
        <end position="250"/>
    </location>
</feature>
<feature type="transmembrane region" description="Helical" evidence="1">
    <location>
        <begin position="270"/>
        <end position="300"/>
    </location>
</feature>
<evidence type="ECO:0000313" key="3">
    <source>
        <dbReference type="Proteomes" id="UP000199182"/>
    </source>
</evidence>
<sequence>MEKLLNRKIICWIVLVIFLISLIPMLVISLYNHPCADDYAFGSTPHKIWEETGSIVQTTSAAFNVVRETYQNWQGSFFAVFLMSLQPAIFNQSYYSITAIILITLFVLSYLLLFKVVLIDFFKTDWVNCILIFTVVTFLSIQFIYSPVQAFYWYNGAMYYTGFHSLSILLISLLLLSGKPQSSFFKSLIAVLSVLLSFMIGGGNFVTALTTSVIVFCFVIYRIFFQKAKWLIPVLSLISISSGLLISILAPGNAIRQQYFHQMQAIPAILMSFVYAFLFMFNFIKFPVYIGLACVVPLIYQIAKSCNFSFRLPGLVSIVLYGVYASSFTPNLYSMSSFGMERVLNVNQYLFILFFLLLIFYWCGWISKKTPQAAKTKHKNKTNNRVLTENGTKRTLNTTVVGVEIVLVFSLIISCSIHMDVNPNYITSISAFKSLITNEAYTYHQENLDRFNIYNDSSIKEVKIKPFSKKPYVLYFDDCTNDIKDWRNKPVAAFYNKTSVQVIE</sequence>
<keyword evidence="1" id="KW-0472">Membrane</keyword>
<dbReference type="EMBL" id="FNID01000048">
    <property type="protein sequence ID" value="SDO02897.1"/>
    <property type="molecule type" value="Genomic_DNA"/>
</dbReference>
<feature type="transmembrane region" description="Helical" evidence="1">
    <location>
        <begin position="93"/>
        <end position="114"/>
    </location>
</feature>
<evidence type="ECO:0008006" key="4">
    <source>
        <dbReference type="Google" id="ProtNLM"/>
    </source>
</evidence>
<feature type="transmembrane region" description="Helical" evidence="1">
    <location>
        <begin position="126"/>
        <end position="145"/>
    </location>
</feature>
<feature type="transmembrane region" description="Helical" evidence="1">
    <location>
        <begin position="9"/>
        <end position="31"/>
    </location>
</feature>
<feature type="transmembrane region" description="Helical" evidence="1">
    <location>
        <begin position="183"/>
        <end position="200"/>
    </location>
</feature>
<keyword evidence="1" id="KW-0812">Transmembrane</keyword>
<accession>A0A1H0G7L7</accession>
<dbReference type="OrthoDB" id="3194717at2"/>
<organism evidence="2 3">
    <name type="scientific">Acetanaerobacterium elongatum</name>
    <dbReference type="NCBI Taxonomy" id="258515"/>
    <lineage>
        <taxon>Bacteria</taxon>
        <taxon>Bacillati</taxon>
        <taxon>Bacillota</taxon>
        <taxon>Clostridia</taxon>
        <taxon>Eubacteriales</taxon>
        <taxon>Oscillospiraceae</taxon>
        <taxon>Acetanaerobacterium</taxon>
    </lineage>
</organism>
<dbReference type="AlphaFoldDB" id="A0A1H0G7L7"/>
<reference evidence="2 3" key="1">
    <citation type="submission" date="2016-10" db="EMBL/GenBank/DDBJ databases">
        <authorList>
            <person name="de Groot N.N."/>
        </authorList>
    </citation>
    <scope>NUCLEOTIDE SEQUENCE [LARGE SCALE GENOMIC DNA]</scope>
    <source>
        <strain evidence="2 3">CGMCC 1.5012</strain>
    </source>
</reference>
<keyword evidence="1" id="KW-1133">Transmembrane helix</keyword>
<gene>
    <name evidence="2" type="ORF">SAMN05192585_14815</name>
</gene>
<feature type="transmembrane region" description="Helical" evidence="1">
    <location>
        <begin position="157"/>
        <end position="176"/>
    </location>
</feature>
<dbReference type="RefSeq" id="WP_092643250.1">
    <property type="nucleotide sequence ID" value="NZ_FNID01000048.1"/>
</dbReference>
<proteinExistence type="predicted"/>
<name>A0A1H0G7L7_9FIRM</name>